<dbReference type="GO" id="GO:0008270">
    <property type="term" value="F:zinc ion binding"/>
    <property type="evidence" value="ECO:0007669"/>
    <property type="project" value="UniProtKB-KW"/>
</dbReference>
<dbReference type="PANTHER" id="PTHR25465">
    <property type="entry name" value="B-BOX DOMAIN CONTAINING"/>
    <property type="match status" value="1"/>
</dbReference>
<dbReference type="InterPro" id="IPR013083">
    <property type="entry name" value="Znf_RING/FYVE/PHD"/>
</dbReference>
<evidence type="ECO:0000256" key="6">
    <source>
        <dbReference type="PROSITE-ProRule" id="PRU00024"/>
    </source>
</evidence>
<dbReference type="RefSeq" id="XP_023201502.1">
    <property type="nucleotide sequence ID" value="XM_023345734.1"/>
</dbReference>
<evidence type="ECO:0000256" key="4">
    <source>
        <dbReference type="ARBA" id="ARBA00022833"/>
    </source>
</evidence>
<dbReference type="GeneID" id="102221238"/>
<evidence type="ECO:0000256" key="1">
    <source>
        <dbReference type="ARBA" id="ARBA00022588"/>
    </source>
</evidence>
<dbReference type="KEGG" id="xma:102221238"/>
<dbReference type="Gene3D" id="3.30.160.60">
    <property type="entry name" value="Classic Zinc Finger"/>
    <property type="match status" value="1"/>
</dbReference>
<evidence type="ECO:0000259" key="8">
    <source>
        <dbReference type="PROSITE" id="PS50089"/>
    </source>
</evidence>
<keyword evidence="5" id="KW-0391">Immunity</keyword>
<feature type="domain" description="B box-type" evidence="9">
    <location>
        <begin position="145"/>
        <end position="185"/>
    </location>
</feature>
<dbReference type="OMA" id="RMRQYKE"/>
<dbReference type="PRINTS" id="PR01407">
    <property type="entry name" value="BUTYPHLNCDUF"/>
</dbReference>
<dbReference type="Gene3D" id="2.60.120.920">
    <property type="match status" value="1"/>
</dbReference>
<sequence>MSTHCILTSPPEEHLRCSLCLDLFTEPVTTTCGHSFCRTCLSQRWSDGDCYQCPKCNKRFPVKPEFSTNEVMEEMSVQLKRRKTEALESENAPWQVKCDVCADLRFKASKSCLVCLASYCDGHLEPHRRVPALMRHKLVEPLENLEERVCEKHARILEVFCRREQECVCLLCCEAEHRDHETVAVEEEGALQKETIDSQQTKIKLLIDERMEKIEELQKTSEMSKVKADNIIEDGEKLFSILMSRVQEIQSKLQSNIEKELRKSKETVQAMIQELKEEVAALQMKHSQLDKLSQKEDNLRLLQTLQTLNTMSKTKDWSETKVYPDLFVHTTRTVMEHLVNCFQTTLRTLTNMELTKMREYKESVTFDESTAGAGLKITDSGKRLKYSKTAMSPTPSSKSQRFALPMVFGANGFISGRHYWEVQVGLRNNWHIGVALETVDRSPHTVYKDSGFYFLGKSGFDYEVRDSACKVLHLSPRPTHVGVYLDYEAGRVSFFDVTQKLHIYSFLQEHFTGKLFPYFYLHSGTKRSEPLLLLSILDPEYYLRLIRSLDQAKKTAE</sequence>
<keyword evidence="12" id="KW-1185">Reference proteome</keyword>
<feature type="domain" description="RING-type" evidence="8">
    <location>
        <begin position="17"/>
        <end position="57"/>
    </location>
</feature>
<dbReference type="PROSITE" id="PS50119">
    <property type="entry name" value="ZF_BBOX"/>
    <property type="match status" value="1"/>
</dbReference>
<keyword evidence="4" id="KW-0862">Zinc</keyword>
<dbReference type="InterPro" id="IPR058030">
    <property type="entry name" value="TRIM8/14/16/25/29/45/65_CC"/>
</dbReference>
<dbReference type="InParanoid" id="M4AQ77"/>
<dbReference type="Gene3D" id="3.30.40.10">
    <property type="entry name" value="Zinc/RING finger domain, C3HC4 (zinc finger)"/>
    <property type="match status" value="1"/>
</dbReference>
<dbReference type="SUPFAM" id="SSF57845">
    <property type="entry name" value="B-box zinc-binding domain"/>
    <property type="match status" value="1"/>
</dbReference>
<evidence type="ECO:0000256" key="2">
    <source>
        <dbReference type="ARBA" id="ARBA00022723"/>
    </source>
</evidence>
<proteinExistence type="predicted"/>
<evidence type="ECO:0000256" key="5">
    <source>
        <dbReference type="ARBA" id="ARBA00022859"/>
    </source>
</evidence>
<dbReference type="InterPro" id="IPR000315">
    <property type="entry name" value="Znf_B-box"/>
</dbReference>
<dbReference type="SUPFAM" id="SSF49899">
    <property type="entry name" value="Concanavalin A-like lectins/glucanases"/>
    <property type="match status" value="1"/>
</dbReference>
<protein>
    <submittedName>
        <fullName evidence="11">E3 ubiquitin-protein ligase TRIM17-like</fullName>
    </submittedName>
</protein>
<dbReference type="PROSITE" id="PS50188">
    <property type="entry name" value="B302_SPRY"/>
    <property type="match status" value="1"/>
</dbReference>
<evidence type="ECO:0000256" key="3">
    <source>
        <dbReference type="ARBA" id="ARBA00022771"/>
    </source>
</evidence>
<name>M4AQ77_XIPMA</name>
<dbReference type="Pfam" id="PF00622">
    <property type="entry name" value="SPRY"/>
    <property type="match status" value="1"/>
</dbReference>
<dbReference type="Pfam" id="PF00643">
    <property type="entry name" value="zf-B_box"/>
    <property type="match status" value="1"/>
</dbReference>
<reference evidence="11" key="3">
    <citation type="submission" date="2025-08" db="UniProtKB">
        <authorList>
            <consortium name="Ensembl"/>
        </authorList>
    </citation>
    <scope>IDENTIFICATION</scope>
    <source>
        <strain evidence="11">JP 163 A</strain>
    </source>
</reference>
<evidence type="ECO:0000259" key="10">
    <source>
        <dbReference type="PROSITE" id="PS50188"/>
    </source>
</evidence>
<dbReference type="GO" id="GO:0045087">
    <property type="term" value="P:innate immune response"/>
    <property type="evidence" value="ECO:0007669"/>
    <property type="project" value="UniProtKB-KW"/>
</dbReference>
<dbReference type="PROSITE" id="PS00518">
    <property type="entry name" value="ZF_RING_1"/>
    <property type="match status" value="1"/>
</dbReference>
<reference evidence="11" key="4">
    <citation type="submission" date="2025-09" db="UniProtKB">
        <authorList>
            <consortium name="Ensembl"/>
        </authorList>
    </citation>
    <scope>IDENTIFICATION</scope>
    <source>
        <strain evidence="11">JP 163 A</strain>
    </source>
</reference>
<dbReference type="AlphaFoldDB" id="M4AQ77"/>
<keyword evidence="1" id="KW-0399">Innate immunity</keyword>
<dbReference type="Proteomes" id="UP000002852">
    <property type="component" value="Unassembled WGS sequence"/>
</dbReference>
<accession>M4AQ77</accession>
<dbReference type="GeneTree" id="ENSGT01040000240385"/>
<dbReference type="RefSeq" id="XP_023201503.1">
    <property type="nucleotide sequence ID" value="XM_023345735.1"/>
</dbReference>
<dbReference type="SUPFAM" id="SSF57850">
    <property type="entry name" value="RING/U-box"/>
    <property type="match status" value="1"/>
</dbReference>
<dbReference type="InterPro" id="IPR001870">
    <property type="entry name" value="B30.2/SPRY"/>
</dbReference>
<dbReference type="InterPro" id="IPR043136">
    <property type="entry name" value="B30.2/SPRY_sf"/>
</dbReference>
<dbReference type="CDD" id="cd19769">
    <property type="entry name" value="Bbox2_TRIM16-like"/>
    <property type="match status" value="1"/>
</dbReference>
<evidence type="ECO:0000256" key="7">
    <source>
        <dbReference type="SAM" id="Coils"/>
    </source>
</evidence>
<feature type="coiled-coil region" evidence="7">
    <location>
        <begin position="254"/>
        <end position="292"/>
    </location>
</feature>
<dbReference type="OrthoDB" id="6105938at2759"/>
<dbReference type="InterPro" id="IPR013320">
    <property type="entry name" value="ConA-like_dom_sf"/>
</dbReference>
<dbReference type="eggNOG" id="KOG2177">
    <property type="taxonomic scope" value="Eukaryota"/>
</dbReference>
<keyword evidence="2" id="KW-0479">Metal-binding</keyword>
<dbReference type="SMART" id="SM00336">
    <property type="entry name" value="BBOX"/>
    <property type="match status" value="1"/>
</dbReference>
<dbReference type="Ensembl" id="ENSXMAT00000016646.2">
    <property type="protein sequence ID" value="ENSXMAP00000016622.2"/>
    <property type="gene ID" value="ENSXMAG00000016594.2"/>
</dbReference>
<keyword evidence="3 6" id="KW-0863">Zinc-finger</keyword>
<dbReference type="Gene3D" id="4.10.830.40">
    <property type="match status" value="1"/>
</dbReference>
<evidence type="ECO:0000313" key="11">
    <source>
        <dbReference type="Ensembl" id="ENSXMAP00000016622.2"/>
    </source>
</evidence>
<dbReference type="InterPro" id="IPR003879">
    <property type="entry name" value="Butyrophylin_SPRY"/>
</dbReference>
<dbReference type="InterPro" id="IPR001841">
    <property type="entry name" value="Znf_RING"/>
</dbReference>
<dbReference type="PANTHER" id="PTHR25465:SF32">
    <property type="entry name" value="BLOODTHIRSTY-RELATED GENE FAMILY, MEMBER 16 ISOFORM X1-RELATED"/>
    <property type="match status" value="1"/>
</dbReference>
<dbReference type="InterPro" id="IPR051051">
    <property type="entry name" value="E3_ubiq-ligase_TRIM/RNF"/>
</dbReference>
<reference evidence="12" key="1">
    <citation type="submission" date="2012-01" db="EMBL/GenBank/DDBJ databases">
        <authorList>
            <person name="Walter R."/>
            <person name="Schartl M."/>
            <person name="Warren W."/>
        </authorList>
    </citation>
    <scope>NUCLEOTIDE SEQUENCE [LARGE SCALE GENOMIC DNA]</scope>
    <source>
        <strain evidence="12">JP 163 A</strain>
    </source>
</reference>
<dbReference type="Pfam" id="PF13445">
    <property type="entry name" value="zf-RING_UBOX"/>
    <property type="match status" value="1"/>
</dbReference>
<keyword evidence="7" id="KW-0175">Coiled coil</keyword>
<dbReference type="InterPro" id="IPR003877">
    <property type="entry name" value="SPRY_dom"/>
</dbReference>
<evidence type="ECO:0000259" key="9">
    <source>
        <dbReference type="PROSITE" id="PS50119"/>
    </source>
</evidence>
<dbReference type="PROSITE" id="PS50089">
    <property type="entry name" value="ZF_RING_2"/>
    <property type="match status" value="1"/>
</dbReference>
<dbReference type="HOGENOM" id="CLU_013137_0_1_1"/>
<dbReference type="InterPro" id="IPR017907">
    <property type="entry name" value="Znf_RING_CS"/>
</dbReference>
<organism evidence="11 12">
    <name type="scientific">Xiphophorus maculatus</name>
    <name type="common">Southern platyfish</name>
    <name type="synonym">Platypoecilus maculatus</name>
    <dbReference type="NCBI Taxonomy" id="8083"/>
    <lineage>
        <taxon>Eukaryota</taxon>
        <taxon>Metazoa</taxon>
        <taxon>Chordata</taxon>
        <taxon>Craniata</taxon>
        <taxon>Vertebrata</taxon>
        <taxon>Euteleostomi</taxon>
        <taxon>Actinopterygii</taxon>
        <taxon>Neopterygii</taxon>
        <taxon>Teleostei</taxon>
        <taxon>Neoteleostei</taxon>
        <taxon>Acanthomorphata</taxon>
        <taxon>Ovalentaria</taxon>
        <taxon>Atherinomorphae</taxon>
        <taxon>Cyprinodontiformes</taxon>
        <taxon>Poeciliidae</taxon>
        <taxon>Poeciliinae</taxon>
        <taxon>Xiphophorus</taxon>
    </lineage>
</organism>
<dbReference type="SMART" id="SM00184">
    <property type="entry name" value="RING"/>
    <property type="match status" value="1"/>
</dbReference>
<evidence type="ECO:0000313" key="12">
    <source>
        <dbReference type="Proteomes" id="UP000002852"/>
    </source>
</evidence>
<dbReference type="InterPro" id="IPR027370">
    <property type="entry name" value="Znf-RING_euk"/>
</dbReference>
<reference evidence="12" key="2">
    <citation type="journal article" date="2013" name="Nat. Genet.">
        <title>The genome of the platyfish, Xiphophorus maculatus, provides insights into evolutionary adaptation and several complex traits.</title>
        <authorList>
            <person name="Schartl M."/>
            <person name="Walter R.B."/>
            <person name="Shen Y."/>
            <person name="Garcia T."/>
            <person name="Catchen J."/>
            <person name="Amores A."/>
            <person name="Braasch I."/>
            <person name="Chalopin D."/>
            <person name="Volff J.N."/>
            <person name="Lesch K.P."/>
            <person name="Bisazza A."/>
            <person name="Minx P."/>
            <person name="Hillier L."/>
            <person name="Wilson R.K."/>
            <person name="Fuerstenberg S."/>
            <person name="Boore J."/>
            <person name="Searle S."/>
            <person name="Postlethwait J.H."/>
            <person name="Warren W.C."/>
        </authorList>
    </citation>
    <scope>NUCLEOTIDE SEQUENCE [LARGE SCALE GENOMIC DNA]</scope>
    <source>
        <strain evidence="12">JP 163 A</strain>
    </source>
</reference>
<feature type="domain" description="B30.2/SPRY" evidence="10">
    <location>
        <begin position="344"/>
        <end position="540"/>
    </location>
</feature>
<dbReference type="Pfam" id="PF25600">
    <property type="entry name" value="TRIM_CC"/>
    <property type="match status" value="1"/>
</dbReference>
<dbReference type="SMART" id="SM00449">
    <property type="entry name" value="SPRY"/>
    <property type="match status" value="1"/>
</dbReference>